<keyword evidence="4" id="KW-1185">Reference proteome</keyword>
<dbReference type="PANTHER" id="PTHR48081:SF8">
    <property type="entry name" value="ALPHA_BETA HYDROLASE FOLD-3 DOMAIN-CONTAINING PROTEIN-RELATED"/>
    <property type="match status" value="1"/>
</dbReference>
<proteinExistence type="predicted"/>
<sequence length="317" mass="35216">MPNLLLKTSQYLETVNKQPSIHTMTPEEVRDLRASSLVKDDQNTVELANIKDEYIEVRDGSKIKIRIYTPVGEGPFPVIIYYHGGGWVINSIETSDRSCKQLAAITKSVVVSVDYRLAPEFKYPTPVHDAYDAFLWTVENAKLINGIKHQISVMGDSAGANLATVVTLVAKDLQGPAIASQILLYPVTDLGYDTASYQEFAEGFGLERKDMQWFGKYYLNNEEEKEHPYVAPLKANNVSGLPSAMIIVAENDVLRDEGIAYGEKLKNANVPVNQLVAKGLVHSFFTKNEVFSEEIEKTIVAVNSFLKETLQPTKIAG</sequence>
<dbReference type="Pfam" id="PF07859">
    <property type="entry name" value="Abhydrolase_3"/>
    <property type="match status" value="1"/>
</dbReference>
<accession>A0A494YZ80</accession>
<feature type="domain" description="Alpha/beta hydrolase fold-3" evidence="2">
    <location>
        <begin position="79"/>
        <end position="285"/>
    </location>
</feature>
<evidence type="ECO:0000313" key="4">
    <source>
        <dbReference type="Proteomes" id="UP000272238"/>
    </source>
</evidence>
<reference evidence="3 4" key="1">
    <citation type="journal article" date="2016" name="Antonie Van Leeuwenhoek">
        <title>Lysinibacillus endophyticus sp. nov., an indole-3-acetic acid producing endophytic bacterium isolated from corn root (Zea mays cv. Xinken-5).</title>
        <authorList>
            <person name="Yu J."/>
            <person name="Guan X."/>
            <person name="Liu C."/>
            <person name="Xiang W."/>
            <person name="Yu Z."/>
            <person name="Liu X."/>
            <person name="Wang G."/>
        </authorList>
    </citation>
    <scope>NUCLEOTIDE SEQUENCE [LARGE SCALE GENOMIC DNA]</scope>
    <source>
        <strain evidence="3 4">DSM 100506</strain>
    </source>
</reference>
<protein>
    <submittedName>
        <fullName evidence="3">Alpha/beta hydrolase</fullName>
    </submittedName>
</protein>
<dbReference type="InterPro" id="IPR029058">
    <property type="entry name" value="AB_hydrolase_fold"/>
</dbReference>
<dbReference type="OrthoDB" id="9815425at2"/>
<dbReference type="Proteomes" id="UP000272238">
    <property type="component" value="Unassembled WGS sequence"/>
</dbReference>
<dbReference type="PANTHER" id="PTHR48081">
    <property type="entry name" value="AB HYDROLASE SUPERFAMILY PROTEIN C4A8.06C"/>
    <property type="match status" value="1"/>
</dbReference>
<dbReference type="AlphaFoldDB" id="A0A494YZ80"/>
<organism evidence="3 4">
    <name type="scientific">Ureibacillus endophyticus</name>
    <dbReference type="NCBI Taxonomy" id="1978490"/>
    <lineage>
        <taxon>Bacteria</taxon>
        <taxon>Bacillati</taxon>
        <taxon>Bacillota</taxon>
        <taxon>Bacilli</taxon>
        <taxon>Bacillales</taxon>
        <taxon>Caryophanaceae</taxon>
        <taxon>Ureibacillus</taxon>
    </lineage>
</organism>
<evidence type="ECO:0000313" key="3">
    <source>
        <dbReference type="EMBL" id="RKQ15480.1"/>
    </source>
</evidence>
<dbReference type="InterPro" id="IPR050300">
    <property type="entry name" value="GDXG_lipolytic_enzyme"/>
</dbReference>
<keyword evidence="1 3" id="KW-0378">Hydrolase</keyword>
<dbReference type="RefSeq" id="WP_121214965.1">
    <property type="nucleotide sequence ID" value="NZ_JBBYAH010000001.1"/>
</dbReference>
<evidence type="ECO:0000256" key="1">
    <source>
        <dbReference type="ARBA" id="ARBA00022801"/>
    </source>
</evidence>
<comment type="caution">
    <text evidence="3">The sequence shown here is derived from an EMBL/GenBank/DDBJ whole genome shotgun (WGS) entry which is preliminary data.</text>
</comment>
<dbReference type="GO" id="GO:0016787">
    <property type="term" value="F:hydrolase activity"/>
    <property type="evidence" value="ECO:0007669"/>
    <property type="project" value="UniProtKB-KW"/>
</dbReference>
<name>A0A494YZ80_9BACL</name>
<evidence type="ECO:0000259" key="2">
    <source>
        <dbReference type="Pfam" id="PF07859"/>
    </source>
</evidence>
<dbReference type="SUPFAM" id="SSF53474">
    <property type="entry name" value="alpha/beta-Hydrolases"/>
    <property type="match status" value="1"/>
</dbReference>
<dbReference type="EMBL" id="RBZN01000029">
    <property type="protein sequence ID" value="RKQ15480.1"/>
    <property type="molecule type" value="Genomic_DNA"/>
</dbReference>
<dbReference type="Gene3D" id="3.40.50.1820">
    <property type="entry name" value="alpha/beta hydrolase"/>
    <property type="match status" value="1"/>
</dbReference>
<dbReference type="InterPro" id="IPR013094">
    <property type="entry name" value="AB_hydrolase_3"/>
</dbReference>
<gene>
    <name evidence="3" type="ORF">D8M03_11690</name>
</gene>